<evidence type="ECO:0008006" key="4">
    <source>
        <dbReference type="Google" id="ProtNLM"/>
    </source>
</evidence>
<dbReference type="AlphaFoldDB" id="A0A9D5B3R8"/>
<dbReference type="EMBL" id="JAMSHJ010000003">
    <property type="protein sequence ID" value="KAI5428439.1"/>
    <property type="molecule type" value="Genomic_DNA"/>
</dbReference>
<dbReference type="PANTHER" id="PTHR34222:SF33">
    <property type="entry name" value="RETROTRANSPOSON GAG DOMAIN-CONTAINING PROTEIN"/>
    <property type="match status" value="1"/>
</dbReference>
<accession>A0A9D5B3R8</accession>
<dbReference type="PANTHER" id="PTHR34222">
    <property type="entry name" value="GAG_PRE-INTEGRS DOMAIN-CONTAINING PROTEIN"/>
    <property type="match status" value="1"/>
</dbReference>
<keyword evidence="3" id="KW-1185">Reference proteome</keyword>
<feature type="compositionally biased region" description="Basic and acidic residues" evidence="1">
    <location>
        <begin position="199"/>
        <end position="208"/>
    </location>
</feature>
<evidence type="ECO:0000313" key="3">
    <source>
        <dbReference type="Proteomes" id="UP001058974"/>
    </source>
</evidence>
<proteinExistence type="predicted"/>
<reference evidence="2 3" key="1">
    <citation type="journal article" date="2022" name="Nat. Genet.">
        <title>Improved pea reference genome and pan-genome highlight genomic features and evolutionary characteristics.</title>
        <authorList>
            <person name="Yang T."/>
            <person name="Liu R."/>
            <person name="Luo Y."/>
            <person name="Hu S."/>
            <person name="Wang D."/>
            <person name="Wang C."/>
            <person name="Pandey M.K."/>
            <person name="Ge S."/>
            <person name="Xu Q."/>
            <person name="Li N."/>
            <person name="Li G."/>
            <person name="Huang Y."/>
            <person name="Saxena R.K."/>
            <person name="Ji Y."/>
            <person name="Li M."/>
            <person name="Yan X."/>
            <person name="He Y."/>
            <person name="Liu Y."/>
            <person name="Wang X."/>
            <person name="Xiang C."/>
            <person name="Varshney R.K."/>
            <person name="Ding H."/>
            <person name="Gao S."/>
            <person name="Zong X."/>
        </authorList>
    </citation>
    <scope>NUCLEOTIDE SEQUENCE [LARGE SCALE GENOMIC DNA]</scope>
    <source>
        <strain evidence="2 3">cv. Zhongwan 6</strain>
    </source>
</reference>
<comment type="caution">
    <text evidence="2">The sequence shown here is derived from an EMBL/GenBank/DDBJ whole genome shotgun (WGS) entry which is preliminary data.</text>
</comment>
<evidence type="ECO:0000256" key="1">
    <source>
        <dbReference type="SAM" id="MobiDB-lite"/>
    </source>
</evidence>
<feature type="compositionally biased region" description="Polar residues" evidence="1">
    <location>
        <begin position="209"/>
        <end position="227"/>
    </location>
</feature>
<dbReference type="Gramene" id="Psat03G0342900-T1">
    <property type="protein sequence ID" value="KAI5428439.1"/>
    <property type="gene ID" value="KIW84_033429"/>
</dbReference>
<gene>
    <name evidence="2" type="ORF">KIW84_033429</name>
</gene>
<protein>
    <recommendedName>
        <fullName evidence="4">Retrotransposon gag domain-containing protein</fullName>
    </recommendedName>
</protein>
<name>A0A9D5B3R8_PEA</name>
<organism evidence="2 3">
    <name type="scientific">Pisum sativum</name>
    <name type="common">Garden pea</name>
    <name type="synonym">Lathyrus oleraceus</name>
    <dbReference type="NCBI Taxonomy" id="3888"/>
    <lineage>
        <taxon>Eukaryota</taxon>
        <taxon>Viridiplantae</taxon>
        <taxon>Streptophyta</taxon>
        <taxon>Embryophyta</taxon>
        <taxon>Tracheophyta</taxon>
        <taxon>Spermatophyta</taxon>
        <taxon>Magnoliopsida</taxon>
        <taxon>eudicotyledons</taxon>
        <taxon>Gunneridae</taxon>
        <taxon>Pentapetalae</taxon>
        <taxon>rosids</taxon>
        <taxon>fabids</taxon>
        <taxon>Fabales</taxon>
        <taxon>Fabaceae</taxon>
        <taxon>Papilionoideae</taxon>
        <taxon>50 kb inversion clade</taxon>
        <taxon>NPAAA clade</taxon>
        <taxon>Hologalegina</taxon>
        <taxon>IRL clade</taxon>
        <taxon>Fabeae</taxon>
        <taxon>Lathyrus</taxon>
    </lineage>
</organism>
<dbReference type="Proteomes" id="UP001058974">
    <property type="component" value="Chromosome 3"/>
</dbReference>
<evidence type="ECO:0000313" key="2">
    <source>
        <dbReference type="EMBL" id="KAI5428439.1"/>
    </source>
</evidence>
<sequence length="227" mass="26248">MMEKEADMSVTEYYTKFKSLFDERDELQPLLEYNSGASKKLLQRKEEHRVHMVLGDLDNEQFSQIKGIILNANLLPSLRRVFKEIQRDESRHTTDKEKSTKIEMSYVFYSSKTEKSKWKDNSKLKCDNCEKIGHIKAKYFEIIGNQTIWESRRPQRIEQNKIGCNGANFAQAVEKKNNTDGSISSHPMHGIRVQNQVTPHDKMTDNPSRDNGTNTINTSWENSASVG</sequence>
<feature type="region of interest" description="Disordered" evidence="1">
    <location>
        <begin position="198"/>
        <end position="227"/>
    </location>
</feature>